<feature type="transmembrane region" description="Helical" evidence="2">
    <location>
        <begin position="52"/>
        <end position="72"/>
    </location>
</feature>
<dbReference type="Proteomes" id="UP000807353">
    <property type="component" value="Unassembled WGS sequence"/>
</dbReference>
<gene>
    <name evidence="3" type="ORF">BDZ94DRAFT_1263869</name>
</gene>
<proteinExistence type="predicted"/>
<evidence type="ECO:0000256" key="2">
    <source>
        <dbReference type="SAM" id="Phobius"/>
    </source>
</evidence>
<keyword evidence="2" id="KW-1133">Transmembrane helix</keyword>
<keyword evidence="2" id="KW-0472">Membrane</keyword>
<feature type="compositionally biased region" description="Basic and acidic residues" evidence="1">
    <location>
        <begin position="333"/>
        <end position="345"/>
    </location>
</feature>
<comment type="caution">
    <text evidence="3">The sequence shown here is derived from an EMBL/GenBank/DDBJ whole genome shotgun (WGS) entry which is preliminary data.</text>
</comment>
<dbReference type="OrthoDB" id="2641762at2759"/>
<evidence type="ECO:0000256" key="1">
    <source>
        <dbReference type="SAM" id="MobiDB-lite"/>
    </source>
</evidence>
<keyword evidence="4" id="KW-1185">Reference proteome</keyword>
<reference evidence="3" key="1">
    <citation type="submission" date="2020-11" db="EMBL/GenBank/DDBJ databases">
        <authorList>
            <consortium name="DOE Joint Genome Institute"/>
            <person name="Ahrendt S."/>
            <person name="Riley R."/>
            <person name="Andreopoulos W."/>
            <person name="Labutti K."/>
            <person name="Pangilinan J."/>
            <person name="Ruiz-Duenas F.J."/>
            <person name="Barrasa J.M."/>
            <person name="Sanchez-Garcia M."/>
            <person name="Camarero S."/>
            <person name="Miyauchi S."/>
            <person name="Serrano A."/>
            <person name="Linde D."/>
            <person name="Babiker R."/>
            <person name="Drula E."/>
            <person name="Ayuso-Fernandez I."/>
            <person name="Pacheco R."/>
            <person name="Padilla G."/>
            <person name="Ferreira P."/>
            <person name="Barriuso J."/>
            <person name="Kellner H."/>
            <person name="Castanera R."/>
            <person name="Alfaro M."/>
            <person name="Ramirez L."/>
            <person name="Pisabarro A.G."/>
            <person name="Kuo A."/>
            <person name="Tritt A."/>
            <person name="Lipzen A."/>
            <person name="He G."/>
            <person name="Yan M."/>
            <person name="Ng V."/>
            <person name="Cullen D."/>
            <person name="Martin F."/>
            <person name="Rosso M.-N."/>
            <person name="Henrissat B."/>
            <person name="Hibbett D."/>
            <person name="Martinez A.T."/>
            <person name="Grigoriev I.V."/>
        </authorList>
    </citation>
    <scope>NUCLEOTIDE SEQUENCE</scope>
    <source>
        <strain evidence="3">CBS 247.69</strain>
    </source>
</reference>
<feature type="compositionally biased region" description="Polar residues" evidence="1">
    <location>
        <begin position="317"/>
        <end position="332"/>
    </location>
</feature>
<evidence type="ECO:0000313" key="4">
    <source>
        <dbReference type="Proteomes" id="UP000807353"/>
    </source>
</evidence>
<dbReference type="AlphaFoldDB" id="A0A9P5Y324"/>
<feature type="region of interest" description="Disordered" evidence="1">
    <location>
        <begin position="317"/>
        <end position="345"/>
    </location>
</feature>
<feature type="transmembrane region" description="Helical" evidence="2">
    <location>
        <begin position="180"/>
        <end position="202"/>
    </location>
</feature>
<keyword evidence="2" id="KW-0812">Transmembrane</keyword>
<protein>
    <submittedName>
        <fullName evidence="3">Uncharacterized protein</fullName>
    </submittedName>
</protein>
<sequence>MAPYYGPEDPTTQNIERYFLAGNFICGVGYGVQLVLYVTCAIHLWTHRKSMYLFAYITTLIVLETIWVSAAANTVQINWIDNRNYPGGPWQYFLDTQALPVNVMFYAFLFVMTFLSDILVLWRCWVIWRASGTALLASLVLAFPVITLVGSFIMGTFWTLQSTQPGLSLYSAQPLAFGTSYYTISLAVNILLTILIIGRLVVYRKRIVRTLPEEHAKHYISMMTIVVESAALYSIFALVFLITYATGHPANQILLATETACQQIAGYLIIYRVADGRAWDKATMTSLPEMEFNNNPGDVKKHRRSDAQVTHISTFQITSTGGPTNDSDSINRSTKEEVNRVAEVV</sequence>
<feature type="transmembrane region" description="Helical" evidence="2">
    <location>
        <begin position="20"/>
        <end position="45"/>
    </location>
</feature>
<feature type="transmembrane region" description="Helical" evidence="2">
    <location>
        <begin position="134"/>
        <end position="160"/>
    </location>
</feature>
<dbReference type="EMBL" id="MU150285">
    <property type="protein sequence ID" value="KAF9461369.1"/>
    <property type="molecule type" value="Genomic_DNA"/>
</dbReference>
<evidence type="ECO:0000313" key="3">
    <source>
        <dbReference type="EMBL" id="KAF9461369.1"/>
    </source>
</evidence>
<name>A0A9P5Y324_9AGAR</name>
<organism evidence="3 4">
    <name type="scientific">Collybia nuda</name>
    <dbReference type="NCBI Taxonomy" id="64659"/>
    <lineage>
        <taxon>Eukaryota</taxon>
        <taxon>Fungi</taxon>
        <taxon>Dikarya</taxon>
        <taxon>Basidiomycota</taxon>
        <taxon>Agaricomycotina</taxon>
        <taxon>Agaricomycetes</taxon>
        <taxon>Agaricomycetidae</taxon>
        <taxon>Agaricales</taxon>
        <taxon>Tricholomatineae</taxon>
        <taxon>Clitocybaceae</taxon>
        <taxon>Collybia</taxon>
    </lineage>
</organism>
<feature type="transmembrane region" description="Helical" evidence="2">
    <location>
        <begin position="103"/>
        <end position="122"/>
    </location>
</feature>
<feature type="transmembrane region" description="Helical" evidence="2">
    <location>
        <begin position="223"/>
        <end position="245"/>
    </location>
</feature>
<accession>A0A9P5Y324</accession>